<dbReference type="PATRIC" id="fig|997897.5.peg.3582"/>
<gene>
    <name evidence="4" type="ORF">HMPREF1097_03386</name>
</gene>
<comment type="caution">
    <text evidence="4">The sequence shown here is derived from an EMBL/GenBank/DDBJ whole genome shotgun (WGS) entry which is preliminary data.</text>
</comment>
<dbReference type="SUPFAM" id="SSF55874">
    <property type="entry name" value="ATPase domain of HSP90 chaperone/DNA topoisomerase II/histidine kinase"/>
    <property type="match status" value="1"/>
</dbReference>
<sequence length="217" mass="25006">MRKSSWRVLCAIPMLFFCLVMFLGLYPHVRTDNLLGVTFLYVILGFVYFIIYQVFHSNYSLLKIQNHNDALMSQVRAMERQAEMLRQSNEQVRIYRHDMRHYIAEVTMLLKAGDTAEALMVLANALENAIQACEKLPEEREKKIAVRILHIPHLVLEVVNTYDDEKQFDNEGLPVAKESGHGIGTRSIATFVEKYGAVLDYQADGSMFQLRFLVNNS</sequence>
<keyword evidence="2" id="KW-1133">Transmembrane helix</keyword>
<evidence type="ECO:0000313" key="4">
    <source>
        <dbReference type="EMBL" id="ENZ37116.1"/>
    </source>
</evidence>
<evidence type="ECO:0000256" key="2">
    <source>
        <dbReference type="SAM" id="Phobius"/>
    </source>
</evidence>
<evidence type="ECO:0000313" key="5">
    <source>
        <dbReference type="Proteomes" id="UP000013041"/>
    </source>
</evidence>
<keyword evidence="1" id="KW-0175">Coiled coil</keyword>
<keyword evidence="2" id="KW-0812">Transmembrane</keyword>
<dbReference type="Proteomes" id="UP000013041">
    <property type="component" value="Unassembled WGS sequence"/>
</dbReference>
<dbReference type="InterPro" id="IPR032834">
    <property type="entry name" value="NatK-like_C"/>
</dbReference>
<organism evidence="4 5">
    <name type="scientific">Enterocloster bolteae 90B8</name>
    <dbReference type="NCBI Taxonomy" id="997897"/>
    <lineage>
        <taxon>Bacteria</taxon>
        <taxon>Bacillati</taxon>
        <taxon>Bacillota</taxon>
        <taxon>Clostridia</taxon>
        <taxon>Lachnospirales</taxon>
        <taxon>Lachnospiraceae</taxon>
        <taxon>Enterocloster</taxon>
    </lineage>
</organism>
<dbReference type="AlphaFoldDB" id="N9ZB75"/>
<feature type="domain" description="Sensor histidine kinase NatK-like C-terminal" evidence="3">
    <location>
        <begin position="119"/>
        <end position="213"/>
    </location>
</feature>
<dbReference type="Pfam" id="PF14501">
    <property type="entry name" value="HATPase_c_5"/>
    <property type="match status" value="1"/>
</dbReference>
<reference evidence="4 5" key="1">
    <citation type="submission" date="2013-01" db="EMBL/GenBank/DDBJ databases">
        <title>The Genome Sequence of Clostridium bolteae 90B8.</title>
        <authorList>
            <consortium name="The Broad Institute Genome Sequencing Platform"/>
            <person name="Earl A."/>
            <person name="Ward D."/>
            <person name="Feldgarden M."/>
            <person name="Gevers D."/>
            <person name="Courvalin P."/>
            <person name="Lambert T."/>
            <person name="Walker B."/>
            <person name="Young S.K."/>
            <person name="Zeng Q."/>
            <person name="Gargeya S."/>
            <person name="Fitzgerald M."/>
            <person name="Haas B."/>
            <person name="Abouelleil A."/>
            <person name="Alvarado L."/>
            <person name="Arachchi H.M."/>
            <person name="Berlin A.M."/>
            <person name="Chapman S.B."/>
            <person name="Dewar J."/>
            <person name="Goldberg J."/>
            <person name="Griggs A."/>
            <person name="Gujja S."/>
            <person name="Hansen M."/>
            <person name="Howarth C."/>
            <person name="Imamovic A."/>
            <person name="Larimer J."/>
            <person name="McCowan C."/>
            <person name="Murphy C."/>
            <person name="Neiman D."/>
            <person name="Pearson M."/>
            <person name="Priest M."/>
            <person name="Roberts A."/>
            <person name="Saif S."/>
            <person name="Shea T."/>
            <person name="Sisk P."/>
            <person name="Sykes S."/>
            <person name="Wortman J."/>
            <person name="Nusbaum C."/>
            <person name="Birren B."/>
        </authorList>
    </citation>
    <scope>NUCLEOTIDE SEQUENCE [LARGE SCALE GENOMIC DNA]</scope>
    <source>
        <strain evidence="4 5">90B8</strain>
    </source>
</reference>
<proteinExistence type="predicted"/>
<accession>N9ZB75</accession>
<dbReference type="InterPro" id="IPR036890">
    <property type="entry name" value="HATPase_C_sf"/>
</dbReference>
<feature type="coiled-coil region" evidence="1">
    <location>
        <begin position="61"/>
        <end position="88"/>
    </location>
</feature>
<dbReference type="Gene3D" id="3.30.565.10">
    <property type="entry name" value="Histidine kinase-like ATPase, C-terminal domain"/>
    <property type="match status" value="1"/>
</dbReference>
<feature type="transmembrane region" description="Helical" evidence="2">
    <location>
        <begin position="34"/>
        <end position="55"/>
    </location>
</feature>
<keyword evidence="2" id="KW-0472">Membrane</keyword>
<feature type="transmembrane region" description="Helical" evidence="2">
    <location>
        <begin position="7"/>
        <end position="28"/>
    </location>
</feature>
<dbReference type="HOGENOM" id="CLU_1270445_0_0_9"/>
<evidence type="ECO:0000259" key="3">
    <source>
        <dbReference type="Pfam" id="PF14501"/>
    </source>
</evidence>
<protein>
    <recommendedName>
        <fullName evidence="3">Sensor histidine kinase NatK-like C-terminal domain-containing protein</fullName>
    </recommendedName>
</protein>
<dbReference type="EMBL" id="AGYG01000022">
    <property type="protein sequence ID" value="ENZ37116.1"/>
    <property type="molecule type" value="Genomic_DNA"/>
</dbReference>
<name>N9ZB75_9FIRM</name>
<evidence type="ECO:0000256" key="1">
    <source>
        <dbReference type="SAM" id="Coils"/>
    </source>
</evidence>
<dbReference type="RefSeq" id="WP_002572876.1">
    <property type="nucleotide sequence ID" value="NZ_KB851155.1"/>
</dbReference>